<proteinExistence type="predicted"/>
<feature type="signal peptide" evidence="1">
    <location>
        <begin position="1"/>
        <end position="24"/>
    </location>
</feature>
<comment type="caution">
    <text evidence="2">The sequence shown here is derived from an EMBL/GenBank/DDBJ whole genome shotgun (WGS) entry which is preliminary data.</text>
</comment>
<keyword evidence="3" id="KW-1185">Reference proteome</keyword>
<protein>
    <recommendedName>
        <fullName evidence="4">DUF4468 domain-containing protein</fullName>
    </recommendedName>
</protein>
<accession>A0ABR8K203</accession>
<evidence type="ECO:0000313" key="2">
    <source>
        <dbReference type="EMBL" id="MBD2724524.1"/>
    </source>
</evidence>
<reference evidence="2 3" key="1">
    <citation type="submission" date="2020-09" db="EMBL/GenBank/DDBJ databases">
        <authorList>
            <person name="Kim M.K."/>
        </authorList>
    </citation>
    <scope>NUCLEOTIDE SEQUENCE [LARGE SCALE GENOMIC DNA]</scope>
    <source>
        <strain evidence="2 3">BT189</strain>
    </source>
</reference>
<dbReference type="Proteomes" id="UP000606003">
    <property type="component" value="Unassembled WGS sequence"/>
</dbReference>
<evidence type="ECO:0008006" key="4">
    <source>
        <dbReference type="Google" id="ProtNLM"/>
    </source>
</evidence>
<evidence type="ECO:0000256" key="1">
    <source>
        <dbReference type="SAM" id="SignalP"/>
    </source>
</evidence>
<gene>
    <name evidence="2" type="ORF">IC234_20515</name>
</gene>
<dbReference type="EMBL" id="JACXAC010000007">
    <property type="protein sequence ID" value="MBD2724524.1"/>
    <property type="molecule type" value="Genomic_DNA"/>
</dbReference>
<name>A0ABR8K203_9BACT</name>
<dbReference type="RefSeq" id="WP_190928413.1">
    <property type="nucleotide sequence ID" value="NZ_JACXAC010000007.1"/>
</dbReference>
<evidence type="ECO:0000313" key="3">
    <source>
        <dbReference type="Proteomes" id="UP000606003"/>
    </source>
</evidence>
<keyword evidence="1" id="KW-0732">Signal</keyword>
<sequence length="251" mass="27654">MRPQTCLLLAACLAAAASKMPLRAQTAPVGAFRTEAEAARHQAGFLAAAQKQGYTSRPTFFYRNRLDVTKTQALRREGVDLLQMDRRILIDGSYGYREQTLFADWVVRGIVLEETGDSSRRVCFHTTYKIKVMEVWQGQLSSATISVKTANGPVGSFRLHVAESPDFHLGQEVVLYLNRFDLAGFAEAEKQGFTTCASNATPEDFQVSKVLQVQPNGYVAGDAGLPVAKVRAAVQAISAVLDKEHFYQKAF</sequence>
<organism evidence="2 3">
    <name type="scientific">Hymenobacter armeniacus</name>
    <dbReference type="NCBI Taxonomy" id="2771358"/>
    <lineage>
        <taxon>Bacteria</taxon>
        <taxon>Pseudomonadati</taxon>
        <taxon>Bacteroidota</taxon>
        <taxon>Cytophagia</taxon>
        <taxon>Cytophagales</taxon>
        <taxon>Hymenobacteraceae</taxon>
        <taxon>Hymenobacter</taxon>
    </lineage>
</organism>
<feature type="chain" id="PRO_5046265118" description="DUF4468 domain-containing protein" evidence="1">
    <location>
        <begin position="25"/>
        <end position="251"/>
    </location>
</feature>